<evidence type="ECO:0000256" key="5">
    <source>
        <dbReference type="SAM" id="MobiDB-lite"/>
    </source>
</evidence>
<reference evidence="9" key="1">
    <citation type="submission" date="2025-08" db="UniProtKB">
        <authorList>
            <consortium name="RefSeq"/>
        </authorList>
    </citation>
    <scope>IDENTIFICATION</scope>
    <source>
        <tissue evidence="9">Muscle</tissue>
    </source>
</reference>
<dbReference type="SUPFAM" id="SSF49842">
    <property type="entry name" value="TNF-like"/>
    <property type="match status" value="1"/>
</dbReference>
<keyword evidence="4" id="KW-0176">Collagen</keyword>
<dbReference type="InterPro" id="IPR050392">
    <property type="entry name" value="Collagen/C1q_domain"/>
</dbReference>
<evidence type="ECO:0000256" key="2">
    <source>
        <dbReference type="ARBA" id="ARBA00022525"/>
    </source>
</evidence>
<dbReference type="RefSeq" id="XP_028361498.1">
    <property type="nucleotide sequence ID" value="XM_028505697.2"/>
</dbReference>
<dbReference type="InterPro" id="IPR008160">
    <property type="entry name" value="Collagen"/>
</dbReference>
<dbReference type="KEGG" id="pdic:114491607"/>
<dbReference type="Pfam" id="PF01391">
    <property type="entry name" value="Collagen"/>
    <property type="match status" value="1"/>
</dbReference>
<evidence type="ECO:0000259" key="7">
    <source>
        <dbReference type="PROSITE" id="PS50871"/>
    </source>
</evidence>
<comment type="subcellular location">
    <subcellularLocation>
        <location evidence="1">Secreted</location>
    </subcellularLocation>
</comment>
<name>A0A6J2L5P7_9CHIR</name>
<dbReference type="PANTHER" id="PTHR15427:SF52">
    <property type="entry name" value="C1Q DOMAIN-CONTAINING PROTEIN"/>
    <property type="match status" value="1"/>
</dbReference>
<dbReference type="InParanoid" id="A0A6J2L5P7"/>
<dbReference type="OrthoDB" id="6138508at2759"/>
<feature type="region of interest" description="Disordered" evidence="5">
    <location>
        <begin position="70"/>
        <end position="106"/>
    </location>
</feature>
<protein>
    <submittedName>
        <fullName evidence="9">Complement C1q tumor necrosis factor-related protein 8</fullName>
    </submittedName>
</protein>
<dbReference type="Gene3D" id="2.60.120.40">
    <property type="match status" value="1"/>
</dbReference>
<dbReference type="InterPro" id="IPR001073">
    <property type="entry name" value="C1q_dom"/>
</dbReference>
<keyword evidence="2" id="KW-0964">Secreted</keyword>
<dbReference type="InterPro" id="IPR008983">
    <property type="entry name" value="Tumour_necrosis_fac-like_dom"/>
</dbReference>
<dbReference type="GO" id="GO:0005581">
    <property type="term" value="C:collagen trimer"/>
    <property type="evidence" value="ECO:0007669"/>
    <property type="project" value="UniProtKB-KW"/>
</dbReference>
<dbReference type="CTD" id="390664"/>
<keyword evidence="3 6" id="KW-0732">Signal</keyword>
<dbReference type="PANTHER" id="PTHR15427">
    <property type="entry name" value="EMILIN ELASTIN MICROFIBRIL INTERFACE-LOCATED PROTEIN ELASTIN MICROFIBRIL INTERFACER"/>
    <property type="match status" value="1"/>
</dbReference>
<dbReference type="GO" id="GO:0005576">
    <property type="term" value="C:extracellular region"/>
    <property type="evidence" value="ECO:0007669"/>
    <property type="project" value="UniProtKB-SubCell"/>
</dbReference>
<dbReference type="Proteomes" id="UP000504628">
    <property type="component" value="Chromosome 3"/>
</dbReference>
<feature type="chain" id="PRO_5026775435" evidence="6">
    <location>
        <begin position="20"/>
        <end position="249"/>
    </location>
</feature>
<organism evidence="8 9">
    <name type="scientific">Phyllostomus discolor</name>
    <name type="common">pale spear-nosed bat</name>
    <dbReference type="NCBI Taxonomy" id="89673"/>
    <lineage>
        <taxon>Eukaryota</taxon>
        <taxon>Metazoa</taxon>
        <taxon>Chordata</taxon>
        <taxon>Craniata</taxon>
        <taxon>Vertebrata</taxon>
        <taxon>Euteleostomi</taxon>
        <taxon>Mammalia</taxon>
        <taxon>Eutheria</taxon>
        <taxon>Laurasiatheria</taxon>
        <taxon>Chiroptera</taxon>
        <taxon>Yangochiroptera</taxon>
        <taxon>Phyllostomidae</taxon>
        <taxon>Phyllostominae</taxon>
        <taxon>Phyllostomus</taxon>
    </lineage>
</organism>
<sequence>MAVPALLLLLALPAQPILGLPQQPCVPCCHLAWPPAAPGSSTPGSDRGKWVLLPHVRPTIDLSVLKGEKGETGVRGCSGRSGKEGPPGSRGLRGHKGQKGQTGPPGTLCQHSSLAFSVGRRRGLHSTEAFQAVPFDTELVNLHDAFDLVSGHFLCTVPGVYFLSLTVHTWNHKETYLHIMCNWQAAAVLYVQPGKCSVMQTQSLLLPLTSGDTIWVHMFQHDQANAIHGERGDLYITFSGHLVKPATEL</sequence>
<proteinExistence type="predicted"/>
<evidence type="ECO:0000256" key="6">
    <source>
        <dbReference type="SAM" id="SignalP"/>
    </source>
</evidence>
<dbReference type="AlphaFoldDB" id="A0A6J2L5P7"/>
<dbReference type="PRINTS" id="PR00007">
    <property type="entry name" value="COMPLEMNTC1Q"/>
</dbReference>
<evidence type="ECO:0000256" key="3">
    <source>
        <dbReference type="ARBA" id="ARBA00022729"/>
    </source>
</evidence>
<feature type="domain" description="C1q" evidence="7">
    <location>
        <begin position="109"/>
        <end position="249"/>
    </location>
</feature>
<evidence type="ECO:0000256" key="4">
    <source>
        <dbReference type="ARBA" id="ARBA00023119"/>
    </source>
</evidence>
<dbReference type="Pfam" id="PF00386">
    <property type="entry name" value="C1q"/>
    <property type="match status" value="1"/>
</dbReference>
<dbReference type="FunCoup" id="A0A6J2L5P7">
    <property type="interactions" value="1"/>
</dbReference>
<dbReference type="GeneID" id="114491607"/>
<evidence type="ECO:0000313" key="9">
    <source>
        <dbReference type="RefSeq" id="XP_028361498.1"/>
    </source>
</evidence>
<gene>
    <name evidence="9" type="primary">C1QTNF8</name>
</gene>
<dbReference type="SMART" id="SM00110">
    <property type="entry name" value="C1Q"/>
    <property type="match status" value="1"/>
</dbReference>
<evidence type="ECO:0000313" key="8">
    <source>
        <dbReference type="Proteomes" id="UP000504628"/>
    </source>
</evidence>
<keyword evidence="8" id="KW-1185">Reference proteome</keyword>
<accession>A0A6J2L5P7</accession>
<evidence type="ECO:0000256" key="1">
    <source>
        <dbReference type="ARBA" id="ARBA00004613"/>
    </source>
</evidence>
<dbReference type="PROSITE" id="PS50871">
    <property type="entry name" value="C1Q"/>
    <property type="match status" value="1"/>
</dbReference>
<feature type="signal peptide" evidence="6">
    <location>
        <begin position="1"/>
        <end position="19"/>
    </location>
</feature>